<dbReference type="InterPro" id="IPR036629">
    <property type="entry name" value="YjbJ_sf"/>
</dbReference>
<gene>
    <name evidence="5" type="ORF">SAMN04488125_11417</name>
</gene>
<dbReference type="InterPro" id="IPR008462">
    <property type="entry name" value="CsbD"/>
</dbReference>
<dbReference type="OrthoDB" id="7874071at2"/>
<keyword evidence="3" id="KW-1133">Transmembrane helix</keyword>
<reference evidence="6" key="1">
    <citation type="submission" date="2016-10" db="EMBL/GenBank/DDBJ databases">
        <authorList>
            <person name="Varghese N."/>
            <person name="Submissions S."/>
        </authorList>
    </citation>
    <scope>NUCLEOTIDE SEQUENCE [LARGE SCALE GENOMIC DNA]</scope>
    <source>
        <strain evidence="6">CGMCC 1.6474</strain>
    </source>
</reference>
<proteinExistence type="inferred from homology"/>
<dbReference type="PANTHER" id="PTHR34977:SF1">
    <property type="entry name" value="UPF0337 PROTEIN YJBJ"/>
    <property type="match status" value="1"/>
</dbReference>
<dbReference type="STRING" id="414703.SAMN04488125_11417"/>
<name>A0A1I4H9K5_9HYPH</name>
<organism evidence="5 6">
    <name type="scientific">Methylorubrum salsuginis</name>
    <dbReference type="NCBI Taxonomy" id="414703"/>
    <lineage>
        <taxon>Bacteria</taxon>
        <taxon>Pseudomonadati</taxon>
        <taxon>Pseudomonadota</taxon>
        <taxon>Alphaproteobacteria</taxon>
        <taxon>Hyphomicrobiales</taxon>
        <taxon>Methylobacteriaceae</taxon>
        <taxon>Methylorubrum</taxon>
    </lineage>
</organism>
<feature type="compositionally biased region" description="Basic and acidic residues" evidence="2">
    <location>
        <begin position="27"/>
        <end position="40"/>
    </location>
</feature>
<evidence type="ECO:0000256" key="3">
    <source>
        <dbReference type="SAM" id="Phobius"/>
    </source>
</evidence>
<dbReference type="SUPFAM" id="SSF69047">
    <property type="entry name" value="Hypothetical protein YjbJ"/>
    <property type="match status" value="1"/>
</dbReference>
<dbReference type="RefSeq" id="WP_091948542.1">
    <property type="nucleotide sequence ID" value="NZ_FOSV01000014.1"/>
</dbReference>
<evidence type="ECO:0000256" key="2">
    <source>
        <dbReference type="SAM" id="MobiDB-lite"/>
    </source>
</evidence>
<evidence type="ECO:0000259" key="4">
    <source>
        <dbReference type="Pfam" id="PF05532"/>
    </source>
</evidence>
<comment type="similarity">
    <text evidence="1">Belongs to the UPF0337 (CsbD) family.</text>
</comment>
<evidence type="ECO:0000256" key="1">
    <source>
        <dbReference type="ARBA" id="ARBA00009129"/>
    </source>
</evidence>
<feature type="domain" description="CsbD-like" evidence="4">
    <location>
        <begin position="5"/>
        <end position="57"/>
    </location>
</feature>
<keyword evidence="6" id="KW-1185">Reference proteome</keyword>
<sequence length="172" mass="17983">MVDTNRITGAARELGGKLQGAVGDLTGSKRDSVEGRAREVGGRAESLYGQAKDDVRDTVRDAAGQVADTARDIGGRIRDAVDGIADSDDVEARVRRAQGATEEPFDRARRSVRRTADDASALAEDAYGRGARALRRSEGGLSGRVATYPLASLLVAGAVGLCIGLLVSAERD</sequence>
<dbReference type="Gene3D" id="1.10.1470.10">
    <property type="entry name" value="YjbJ"/>
    <property type="match status" value="1"/>
</dbReference>
<evidence type="ECO:0000313" key="6">
    <source>
        <dbReference type="Proteomes" id="UP000198804"/>
    </source>
</evidence>
<dbReference type="AlphaFoldDB" id="A0A1I4H9K5"/>
<evidence type="ECO:0000313" key="5">
    <source>
        <dbReference type="EMBL" id="SFL38968.1"/>
    </source>
</evidence>
<accession>A0A1I4H9K5</accession>
<dbReference type="Pfam" id="PF05532">
    <property type="entry name" value="CsbD"/>
    <property type="match status" value="1"/>
</dbReference>
<dbReference type="PANTHER" id="PTHR34977">
    <property type="entry name" value="UPF0337 PROTEIN YJBJ"/>
    <property type="match status" value="1"/>
</dbReference>
<dbReference type="Proteomes" id="UP000198804">
    <property type="component" value="Unassembled WGS sequence"/>
</dbReference>
<feature type="transmembrane region" description="Helical" evidence="3">
    <location>
        <begin position="145"/>
        <end position="167"/>
    </location>
</feature>
<feature type="region of interest" description="Disordered" evidence="2">
    <location>
        <begin position="20"/>
        <end position="40"/>
    </location>
</feature>
<dbReference type="InterPro" id="IPR050423">
    <property type="entry name" value="UPF0337_stress_rsp"/>
</dbReference>
<keyword evidence="3" id="KW-0472">Membrane</keyword>
<protein>
    <submittedName>
        <fullName evidence="5">Uncharacterized conserved protein YjbJ, UPF0337 family</fullName>
    </submittedName>
</protein>
<dbReference type="EMBL" id="FOSV01000014">
    <property type="protein sequence ID" value="SFL38968.1"/>
    <property type="molecule type" value="Genomic_DNA"/>
</dbReference>
<keyword evidence="3" id="KW-0812">Transmembrane</keyword>